<keyword evidence="3 6" id="KW-0548">Nucleotidyltransferase</keyword>
<feature type="binding site" evidence="4">
    <location>
        <position position="192"/>
    </location>
    <ligand>
        <name>substrate</name>
    </ligand>
</feature>
<dbReference type="PANTHER" id="PTHR43511">
    <property type="match status" value="1"/>
</dbReference>
<evidence type="ECO:0000256" key="4">
    <source>
        <dbReference type="PIRSR" id="PIRSR000806-1"/>
    </source>
</evidence>
<name>U1RD15_9BIFI</name>
<dbReference type="Pfam" id="PF01704">
    <property type="entry name" value="UDPGP"/>
    <property type="match status" value="1"/>
</dbReference>
<dbReference type="RefSeq" id="WP_021617522.1">
    <property type="nucleotide sequence ID" value="NZ_KE952643.1"/>
</dbReference>
<dbReference type="SUPFAM" id="SSF53448">
    <property type="entry name" value="Nucleotide-diphospho-sugar transferases"/>
    <property type="match status" value="1"/>
</dbReference>
<proteinExistence type="inferred from homology"/>
<dbReference type="Gene3D" id="2.160.10.10">
    <property type="entry name" value="Hexapeptide repeat proteins"/>
    <property type="match status" value="1"/>
</dbReference>
<accession>U1RD15</accession>
<protein>
    <submittedName>
        <fullName evidence="6">UTP--glucose-1-phosphate uridylyltransferase</fullName>
    </submittedName>
</protein>
<gene>
    <name evidence="6" type="ORF">HMPREF9244_00374</name>
</gene>
<evidence type="ECO:0000313" key="7">
    <source>
        <dbReference type="Proteomes" id="UP000016519"/>
    </source>
</evidence>
<organism evidence="6 7">
    <name type="scientific">Alloscardovia omnicolens F0580</name>
    <dbReference type="NCBI Taxonomy" id="1321816"/>
    <lineage>
        <taxon>Bacteria</taxon>
        <taxon>Bacillati</taxon>
        <taxon>Actinomycetota</taxon>
        <taxon>Actinomycetes</taxon>
        <taxon>Bifidobacteriales</taxon>
        <taxon>Bifidobacteriaceae</taxon>
        <taxon>Alloscardovia</taxon>
    </lineage>
</organism>
<dbReference type="PIRSF" id="PIRSF000806">
    <property type="entry name" value="UDPGP"/>
    <property type="match status" value="1"/>
</dbReference>
<reference evidence="6 7" key="1">
    <citation type="submission" date="2013-08" db="EMBL/GenBank/DDBJ databases">
        <authorList>
            <person name="Weinstock G."/>
            <person name="Sodergren E."/>
            <person name="Wylie T."/>
            <person name="Fulton L."/>
            <person name="Fulton R."/>
            <person name="Fronick C."/>
            <person name="O'Laughlin M."/>
            <person name="Godfrey J."/>
            <person name="Miner T."/>
            <person name="Herter B."/>
            <person name="Appelbaum E."/>
            <person name="Cordes M."/>
            <person name="Lek S."/>
            <person name="Wollam A."/>
            <person name="Pepin K.H."/>
            <person name="Palsikar V.B."/>
            <person name="Mitreva M."/>
            <person name="Wilson R.K."/>
        </authorList>
    </citation>
    <scope>NUCLEOTIDE SEQUENCE [LARGE SCALE GENOMIC DNA]</scope>
    <source>
        <strain evidence="6 7">F0580</strain>
    </source>
</reference>
<dbReference type="PATRIC" id="fig|1321816.3.peg.321"/>
<comment type="caution">
    <text evidence="6">The sequence shown here is derived from an EMBL/GenBank/DDBJ whole genome shotgun (WGS) entry which is preliminary data.</text>
</comment>
<keyword evidence="7" id="KW-1185">Reference proteome</keyword>
<feature type="binding site" evidence="5">
    <location>
        <position position="94"/>
    </location>
    <ligand>
        <name>UTP</name>
        <dbReference type="ChEBI" id="CHEBI:46398"/>
    </ligand>
</feature>
<dbReference type="InterPro" id="IPR029044">
    <property type="entry name" value="Nucleotide-diphossugar_trans"/>
</dbReference>
<keyword evidence="2 6" id="KW-0808">Transferase</keyword>
<feature type="binding site" evidence="5">
    <location>
        <position position="163"/>
    </location>
    <ligand>
        <name>UTP</name>
        <dbReference type="ChEBI" id="CHEBI:46398"/>
    </ligand>
</feature>
<feature type="binding site" evidence="5">
    <location>
        <position position="369"/>
    </location>
    <ligand>
        <name>UTP</name>
        <dbReference type="ChEBI" id="CHEBI:46398"/>
    </ligand>
</feature>
<dbReference type="STRING" id="419015.HMPREF3214_01364"/>
<evidence type="ECO:0000256" key="2">
    <source>
        <dbReference type="ARBA" id="ARBA00022679"/>
    </source>
</evidence>
<evidence type="ECO:0000313" key="6">
    <source>
        <dbReference type="EMBL" id="ERH31504.1"/>
    </source>
</evidence>
<feature type="binding site" evidence="5">
    <location>
        <position position="222"/>
    </location>
    <ligand>
        <name>UTP</name>
        <dbReference type="ChEBI" id="CHEBI:46398"/>
    </ligand>
</feature>
<dbReference type="GO" id="GO:0006011">
    <property type="term" value="P:UDP-alpha-D-glucose metabolic process"/>
    <property type="evidence" value="ECO:0007669"/>
    <property type="project" value="InterPro"/>
</dbReference>
<comment type="similarity">
    <text evidence="1">Belongs to the UDPGP type 1 family.</text>
</comment>
<dbReference type="Proteomes" id="UP000016519">
    <property type="component" value="Unassembled WGS sequence"/>
</dbReference>
<sequence>MQDNLNTCINKMHENNCSDTAIMQFERMYKVWQEDDAGWMREEDFLPLSLTDVPAVSDIYDSMPSHVAHSALAKTAIIKLNGGLGTSMGLDGPKSLLPVRRHKARRMRFIDIILGQVISKREQDKVQLPLLFMNSFRTSKESLNVVNHNRRFHQSDIPIEIIQHQQPKIISHNGKPVTFDSQPDLEWCPPGHGDVYSTLWESGILDVLQSHGIEYIFISNSDNLGARPSSIIAGHFAQSKTDFMVEVSKKTPADRKGGHFVINKQSNRLNLREMSQVHPDDKIQALDENIHPYFNTNNIWIRISALKKILKKYKGVLPLPVIRNNKNVDPTNPSSAHIVQLETAMGAAISLFENSTCIEVDRSRFLPVKTTEDLFILRSDRFHLTDSYELEDGNYIFPNISLDQRYYKNIQDFNERFPYGVPSLAAAASVTIEGDWTFGQDTHCFGRAHLQDLGQASYVPNGEYIGQHGIEPNEWLH</sequence>
<dbReference type="EMBL" id="AWSI01000012">
    <property type="protein sequence ID" value="ERH31504.1"/>
    <property type="molecule type" value="Genomic_DNA"/>
</dbReference>
<evidence type="ECO:0000256" key="1">
    <source>
        <dbReference type="ARBA" id="ARBA00010401"/>
    </source>
</evidence>
<dbReference type="InterPro" id="IPR016267">
    <property type="entry name" value="UDPGP_trans"/>
</dbReference>
<evidence type="ECO:0000256" key="5">
    <source>
        <dbReference type="PIRSR" id="PIRSR000806-2"/>
    </source>
</evidence>
<evidence type="ECO:0000256" key="3">
    <source>
        <dbReference type="ARBA" id="ARBA00022695"/>
    </source>
</evidence>
<dbReference type="HOGENOM" id="CLU_023632_1_0_11"/>
<feature type="binding site" evidence="5">
    <location>
        <position position="191"/>
    </location>
    <ligand>
        <name>UTP</name>
        <dbReference type="ChEBI" id="CHEBI:46398"/>
    </ligand>
</feature>
<dbReference type="Gene3D" id="3.90.550.10">
    <property type="entry name" value="Spore Coat Polysaccharide Biosynthesis Protein SpsA, Chain A"/>
    <property type="match status" value="1"/>
</dbReference>
<dbReference type="AlphaFoldDB" id="U1RD15"/>
<dbReference type="GO" id="GO:0003983">
    <property type="term" value="F:UTP:glucose-1-phosphate uridylyltransferase activity"/>
    <property type="evidence" value="ECO:0007669"/>
    <property type="project" value="InterPro"/>
</dbReference>
<dbReference type="InterPro" id="IPR002618">
    <property type="entry name" value="UDPGP_fam"/>
</dbReference>